<evidence type="ECO:0000313" key="2">
    <source>
        <dbReference type="Proteomes" id="UP001165489"/>
    </source>
</evidence>
<reference evidence="1" key="1">
    <citation type="submission" date="2022-03" db="EMBL/GenBank/DDBJ databases">
        <title>De novo assembled genomes of Belliella spp. (Cyclobacteriaceae) strains.</title>
        <authorList>
            <person name="Szabo A."/>
            <person name="Korponai K."/>
            <person name="Felfoldi T."/>
        </authorList>
    </citation>
    <scope>NUCLEOTIDE SEQUENCE</scope>
    <source>
        <strain evidence="1">DSM 111904</strain>
    </source>
</reference>
<dbReference type="RefSeq" id="WP_241349037.1">
    <property type="nucleotide sequence ID" value="NZ_JAKZGP010000044.1"/>
</dbReference>
<protein>
    <submittedName>
        <fullName evidence="1">RNA-directed DNA polymerase</fullName>
    </submittedName>
</protein>
<evidence type="ECO:0000313" key="1">
    <source>
        <dbReference type="EMBL" id="MCH7410676.1"/>
    </source>
</evidence>
<keyword evidence="1" id="KW-0808">Transferase</keyword>
<dbReference type="CDD" id="cd01646">
    <property type="entry name" value="RT_Bac_retron_I"/>
    <property type="match status" value="1"/>
</dbReference>
<gene>
    <name evidence="1" type="ORF">MM239_14810</name>
</gene>
<dbReference type="GO" id="GO:0003964">
    <property type="term" value="F:RNA-directed DNA polymerase activity"/>
    <property type="evidence" value="ECO:0007669"/>
    <property type="project" value="UniProtKB-KW"/>
</dbReference>
<organism evidence="1 2">
    <name type="scientific">Belliella filtrata</name>
    <dbReference type="NCBI Taxonomy" id="2923435"/>
    <lineage>
        <taxon>Bacteria</taxon>
        <taxon>Pseudomonadati</taxon>
        <taxon>Bacteroidota</taxon>
        <taxon>Cytophagia</taxon>
        <taxon>Cytophagales</taxon>
        <taxon>Cyclobacteriaceae</taxon>
        <taxon>Belliella</taxon>
    </lineage>
</organism>
<keyword evidence="2" id="KW-1185">Reference proteome</keyword>
<dbReference type="EMBL" id="JAKZGP010000044">
    <property type="protein sequence ID" value="MCH7410676.1"/>
    <property type="molecule type" value="Genomic_DNA"/>
</dbReference>
<sequence length="314" mass="35813">MTEEKLIELGYLPKELPPGFITESLSRNLTEVKSRWTNFETSETERFEDESRSIWNQRKADFYSKYGSSQCVAFSISKGKLARRVLKIPNPKHYITVSELISNNWELYQALFDNSPFSMSYPVEEAENSKRAVKTYSAGVPVLRNEILKRSARKLIQVKVDISNFYPTIYTHTIPWSILGKETAKRLLKTSKTELAELISDGNSEAINYFNADKLDSAVRACQDRQSIGIPIGPDSSHIVSELIACQIDGMIQEKFSILDVEAVRFYDDYYIFVNTLDEADKVIKGLQLTLLCQVKKRGKELAKDGILAYLYLS</sequence>
<accession>A0ABS9V2R8</accession>
<comment type="caution">
    <text evidence="1">The sequence shown here is derived from an EMBL/GenBank/DDBJ whole genome shotgun (WGS) entry which is preliminary data.</text>
</comment>
<name>A0ABS9V2R8_9BACT</name>
<keyword evidence="1" id="KW-0548">Nucleotidyltransferase</keyword>
<keyword evidence="1" id="KW-0695">RNA-directed DNA polymerase</keyword>
<proteinExistence type="predicted"/>
<dbReference type="Proteomes" id="UP001165489">
    <property type="component" value="Unassembled WGS sequence"/>
</dbReference>